<evidence type="ECO:0000256" key="7">
    <source>
        <dbReference type="ARBA" id="ARBA00023012"/>
    </source>
</evidence>
<protein>
    <recommendedName>
        <fullName evidence="9">Circadian input-output histidine kinase CikA</fullName>
        <ecNumber evidence="3">2.7.13.3</ecNumber>
    </recommendedName>
    <alternativeName>
        <fullName evidence="4">Stage 0 sporulation protein A homolog</fullName>
    </alternativeName>
</protein>
<feature type="domain" description="PAC" evidence="15">
    <location>
        <begin position="400"/>
        <end position="451"/>
    </location>
</feature>
<feature type="domain" description="PAS" evidence="14">
    <location>
        <begin position="321"/>
        <end position="397"/>
    </location>
</feature>
<comment type="caution">
    <text evidence="10">Lacks conserved residue(s) required for the propagation of feature annotation.</text>
</comment>
<sequence>MKKNEATEPKKSKLLIVTAALVTGVLLSTITAFFVRAVQSQLWQQSMASILESTQQGRNTLQIQLQGEYEVMGTVAAHLSGFTSSQADELDECLRDYSAVDTGILLYLENAACYPDDVGIDENLTEILAKNDRKQGIIAPHISSVTGVNVFNLYVQVTLKDGTKGYLLKEFEVDRIVDTFTVSFYQDTGFSYVLDTEGNVLIRPPHPNSNKTVQNLFDMLQVPENSHTGLERFTQSLKEGKTGWATFTYQGENTVFCYIPLKLDTDWYLVSIIPSAVVNKQTSQIIMRTFALIGCIILGIALLVLLYFRYVNRANHRLRNQAEYISHLYNAVPEGIALTTSEEPYRFLQVNEEGLRLLGFPKGSPNDVLEGKSLRSMVYPEDYERAVQLFQDAAENGHKNVFEIRVRKRADSYFWAAGIVEKTLDENAHPVFIIAIHDITEEKLAEEEAKRRDLQERLTLVGAISNAYPLIISLNLSHDTLKFVYIRPGLMLSIGGQQSYSELYADMAPSIHEDHREHFKQRFAPEYLLAALGGERDEISGEYKHLLADGKYHWISTQIIAVDNPYSEDKLAILISRRIDEQRYEEEQQQQTLKSALESARAANVAKSQFLSNMSHDIRTPMNAVIGMAAIAAAHPDDPDRVADCLKKIDISSRHLLSLINDVLDMSKIESRKLSIREEPFNFAELVTDVIELFRPQTAECRLKLDVHLAVLENEAVIGDSLRIRQVYINILSNSVKYTPSDGKIRVDVRQVKESHNGYSSFIFRCSDTGIGMSEGFQKRLFEPFERVQDTTSSKIVGTGFGMAITKNLVDLMDGSIRVESKLGKGSSFTVSIPLKLQAKGPETAPLEWSGARCLIADSDPQVSESMVELLEDMGMHASSAASGEEAVSFVLQAKDTQDPIRLVILGLKMPDMDGGVAARCIREAVENDIPAVVLTAYDQAELESEARSCGATAILTKPLYREKISSLLRKLSGDEEAPKPMFNGTAGDFNGKRVLLVEDNEINLEIARTLIEESGVQVEEAYNGEEAVRKVSESAERYYDLVFMDIQMPVMDGYQATKAIRALNRDDALTLPIVAMTANAFEEDVCDALQAGMNVHLAKPVDVAELGQVLQ</sequence>
<feature type="domain" description="Response regulatory" evidence="13">
    <location>
        <begin position="994"/>
        <end position="1112"/>
    </location>
</feature>
<dbReference type="EC" id="2.7.13.3" evidence="3"/>
<dbReference type="InterPro" id="IPR003594">
    <property type="entry name" value="HATPase_dom"/>
</dbReference>
<dbReference type="SUPFAM" id="SSF52172">
    <property type="entry name" value="CheY-like"/>
    <property type="match status" value="2"/>
</dbReference>
<dbReference type="SMART" id="SM00448">
    <property type="entry name" value="REC"/>
    <property type="match status" value="2"/>
</dbReference>
<evidence type="ECO:0000313" key="17">
    <source>
        <dbReference type="Proteomes" id="UP000095544"/>
    </source>
</evidence>
<dbReference type="FunFam" id="3.30.565.10:FF:000010">
    <property type="entry name" value="Sensor histidine kinase RcsC"/>
    <property type="match status" value="1"/>
</dbReference>
<dbReference type="PROSITE" id="PS50112">
    <property type="entry name" value="PAS"/>
    <property type="match status" value="1"/>
</dbReference>
<evidence type="ECO:0000256" key="3">
    <source>
        <dbReference type="ARBA" id="ARBA00012438"/>
    </source>
</evidence>
<feature type="modified residue" description="4-aspartylphosphate" evidence="10">
    <location>
        <position position="1046"/>
    </location>
</feature>
<dbReference type="Pfam" id="PF00512">
    <property type="entry name" value="HisKA"/>
    <property type="match status" value="1"/>
</dbReference>
<evidence type="ECO:0000256" key="4">
    <source>
        <dbReference type="ARBA" id="ARBA00018672"/>
    </source>
</evidence>
<evidence type="ECO:0000256" key="9">
    <source>
        <dbReference type="ARBA" id="ARBA00074306"/>
    </source>
</evidence>
<dbReference type="RefSeq" id="WP_055153071.1">
    <property type="nucleotide sequence ID" value="NZ_CYZU01000018.1"/>
</dbReference>
<dbReference type="InterPro" id="IPR000014">
    <property type="entry name" value="PAS"/>
</dbReference>
<dbReference type="PROSITE" id="PS50109">
    <property type="entry name" value="HIS_KIN"/>
    <property type="match status" value="1"/>
</dbReference>
<dbReference type="InterPro" id="IPR003661">
    <property type="entry name" value="HisK_dim/P_dom"/>
</dbReference>
<dbReference type="InterPro" id="IPR013655">
    <property type="entry name" value="PAS_fold_3"/>
</dbReference>
<dbReference type="InterPro" id="IPR036097">
    <property type="entry name" value="HisK_dim/P_sf"/>
</dbReference>
<dbReference type="CDD" id="cd00156">
    <property type="entry name" value="REC"/>
    <property type="match status" value="1"/>
</dbReference>
<dbReference type="SMART" id="SM00086">
    <property type="entry name" value="PAC"/>
    <property type="match status" value="2"/>
</dbReference>
<dbReference type="CDD" id="cd00130">
    <property type="entry name" value="PAS"/>
    <property type="match status" value="1"/>
</dbReference>
<dbReference type="CDD" id="cd16922">
    <property type="entry name" value="HATPase_EvgS-ArcB-TorS-like"/>
    <property type="match status" value="1"/>
</dbReference>
<evidence type="ECO:0000259" key="14">
    <source>
        <dbReference type="PROSITE" id="PS50112"/>
    </source>
</evidence>
<evidence type="ECO:0000256" key="1">
    <source>
        <dbReference type="ARBA" id="ARBA00000085"/>
    </source>
</evidence>
<dbReference type="Gene3D" id="1.10.287.130">
    <property type="match status" value="1"/>
</dbReference>
<dbReference type="SUPFAM" id="SSF55874">
    <property type="entry name" value="ATPase domain of HSP90 chaperone/DNA topoisomerase II/histidine kinase"/>
    <property type="match status" value="1"/>
</dbReference>
<evidence type="ECO:0000256" key="6">
    <source>
        <dbReference type="ARBA" id="ARBA00022777"/>
    </source>
</evidence>
<dbReference type="SUPFAM" id="SSF55785">
    <property type="entry name" value="PYP-like sensor domain (PAS domain)"/>
    <property type="match status" value="1"/>
</dbReference>
<dbReference type="PROSITE" id="PS50113">
    <property type="entry name" value="PAC"/>
    <property type="match status" value="1"/>
</dbReference>
<dbReference type="SMART" id="SM00388">
    <property type="entry name" value="HisKA"/>
    <property type="match status" value="1"/>
</dbReference>
<evidence type="ECO:0000256" key="11">
    <source>
        <dbReference type="SAM" id="Phobius"/>
    </source>
</evidence>
<comment type="function">
    <text evidence="8">May play the central regulatory role in sporulation. It may be an element of the effector pathway responsible for the activation of sporulation genes in response to nutritional stress. Spo0A may act in concert with spo0H (a sigma factor) to control the expression of some genes that are critical to the sporulation process.</text>
</comment>
<comment type="catalytic activity">
    <reaction evidence="1">
        <text>ATP + protein L-histidine = ADP + protein N-phospho-L-histidine.</text>
        <dbReference type="EC" id="2.7.13.3"/>
    </reaction>
</comment>
<dbReference type="GO" id="GO:0000155">
    <property type="term" value="F:phosphorelay sensor kinase activity"/>
    <property type="evidence" value="ECO:0007669"/>
    <property type="project" value="InterPro"/>
</dbReference>
<dbReference type="STRING" id="39482.ERS852491_02187"/>
<dbReference type="Pfam" id="PF00072">
    <property type="entry name" value="Response_reg"/>
    <property type="match status" value="2"/>
</dbReference>
<keyword evidence="6 16" id="KW-0418">Kinase</keyword>
<proteinExistence type="inferred from homology"/>
<feature type="transmembrane region" description="Helical" evidence="11">
    <location>
        <begin position="285"/>
        <end position="308"/>
    </location>
</feature>
<dbReference type="InterPro" id="IPR001610">
    <property type="entry name" value="PAC"/>
</dbReference>
<dbReference type="Gene3D" id="3.40.50.2300">
    <property type="match status" value="2"/>
</dbReference>
<dbReference type="InterPro" id="IPR011006">
    <property type="entry name" value="CheY-like_superfamily"/>
</dbReference>
<dbReference type="SMART" id="SM00387">
    <property type="entry name" value="HATPase_c"/>
    <property type="match status" value="1"/>
</dbReference>
<dbReference type="SUPFAM" id="SSF47384">
    <property type="entry name" value="Homodimeric domain of signal transducing histidine kinase"/>
    <property type="match status" value="1"/>
</dbReference>
<dbReference type="CDD" id="cd12912">
    <property type="entry name" value="PDC2_MCP_like"/>
    <property type="match status" value="1"/>
</dbReference>
<dbReference type="Gene3D" id="3.30.450.20">
    <property type="entry name" value="PAS domain"/>
    <property type="match status" value="2"/>
</dbReference>
<dbReference type="AlphaFoldDB" id="A0A174F2W1"/>
<reference evidence="16 17" key="1">
    <citation type="submission" date="2015-09" db="EMBL/GenBank/DDBJ databases">
        <authorList>
            <consortium name="Pathogen Informatics"/>
        </authorList>
    </citation>
    <scope>NUCLEOTIDE SEQUENCE [LARGE SCALE GENOMIC DNA]</scope>
    <source>
        <strain evidence="16 17">2789STDY5834876</strain>
    </source>
</reference>
<evidence type="ECO:0000256" key="10">
    <source>
        <dbReference type="PROSITE-ProRule" id="PRU00169"/>
    </source>
</evidence>
<dbReference type="PRINTS" id="PR00344">
    <property type="entry name" value="BCTRLSENSOR"/>
</dbReference>
<evidence type="ECO:0000256" key="8">
    <source>
        <dbReference type="ARBA" id="ARBA00024867"/>
    </source>
</evidence>
<dbReference type="CDD" id="cd17546">
    <property type="entry name" value="REC_hyHK_CKI1_RcsC-like"/>
    <property type="match status" value="1"/>
</dbReference>
<dbReference type="InterPro" id="IPR005467">
    <property type="entry name" value="His_kinase_dom"/>
</dbReference>
<dbReference type="InterPro" id="IPR035965">
    <property type="entry name" value="PAS-like_dom_sf"/>
</dbReference>
<keyword evidence="11" id="KW-0472">Membrane</keyword>
<dbReference type="InterPro" id="IPR004358">
    <property type="entry name" value="Sig_transdc_His_kin-like_C"/>
</dbReference>
<dbReference type="InterPro" id="IPR036890">
    <property type="entry name" value="HATPase_C_sf"/>
</dbReference>
<organism evidence="16 17">
    <name type="scientific">Faecalicatena contorta</name>
    <dbReference type="NCBI Taxonomy" id="39482"/>
    <lineage>
        <taxon>Bacteria</taxon>
        <taxon>Bacillati</taxon>
        <taxon>Bacillota</taxon>
        <taxon>Clostridia</taxon>
        <taxon>Lachnospirales</taxon>
        <taxon>Lachnospiraceae</taxon>
        <taxon>Faecalicatena</taxon>
    </lineage>
</organism>
<gene>
    <name evidence="16" type="primary">rcsC</name>
    <name evidence="16" type="ORF">ERS852491_02187</name>
</gene>
<comment type="similarity">
    <text evidence="2">In the N-terminal section; belongs to the phytochrome family.</text>
</comment>
<dbReference type="PANTHER" id="PTHR45339:SF1">
    <property type="entry name" value="HYBRID SIGNAL TRANSDUCTION HISTIDINE KINASE J"/>
    <property type="match status" value="1"/>
</dbReference>
<dbReference type="PROSITE" id="PS50110">
    <property type="entry name" value="RESPONSE_REGULATORY"/>
    <property type="match status" value="2"/>
</dbReference>
<keyword evidence="5 10" id="KW-0597">Phosphoprotein</keyword>
<evidence type="ECO:0000259" key="15">
    <source>
        <dbReference type="PROSITE" id="PS50113"/>
    </source>
</evidence>
<dbReference type="CDD" id="cd00082">
    <property type="entry name" value="HisKA"/>
    <property type="match status" value="1"/>
</dbReference>
<name>A0A174F2W1_9FIRM</name>
<dbReference type="EMBL" id="CYZU01000018">
    <property type="protein sequence ID" value="CUO43109.1"/>
    <property type="molecule type" value="Genomic_DNA"/>
</dbReference>
<evidence type="ECO:0000313" key="16">
    <source>
        <dbReference type="EMBL" id="CUO43109.1"/>
    </source>
</evidence>
<evidence type="ECO:0000256" key="2">
    <source>
        <dbReference type="ARBA" id="ARBA00006402"/>
    </source>
</evidence>
<feature type="domain" description="Response regulatory" evidence="13">
    <location>
        <begin position="853"/>
        <end position="973"/>
    </location>
</feature>
<accession>A0A174F2W1</accession>
<dbReference type="Pfam" id="PF08447">
    <property type="entry name" value="PAS_3"/>
    <property type="match status" value="1"/>
</dbReference>
<dbReference type="Gene3D" id="3.30.565.10">
    <property type="entry name" value="Histidine kinase-like ATPase, C-terminal domain"/>
    <property type="match status" value="1"/>
</dbReference>
<keyword evidence="11" id="KW-1133">Transmembrane helix</keyword>
<dbReference type="InterPro" id="IPR000700">
    <property type="entry name" value="PAS-assoc_C"/>
</dbReference>
<dbReference type="InterPro" id="IPR001789">
    <property type="entry name" value="Sig_transdc_resp-reg_receiver"/>
</dbReference>
<evidence type="ECO:0000259" key="12">
    <source>
        <dbReference type="PROSITE" id="PS50109"/>
    </source>
</evidence>
<keyword evidence="11" id="KW-0812">Transmembrane</keyword>
<keyword evidence="7" id="KW-0902">Two-component regulatory system</keyword>
<keyword evidence="16" id="KW-0808">Transferase</keyword>
<feature type="domain" description="Histidine kinase" evidence="12">
    <location>
        <begin position="613"/>
        <end position="837"/>
    </location>
</feature>
<dbReference type="Proteomes" id="UP000095544">
    <property type="component" value="Unassembled WGS sequence"/>
</dbReference>
<evidence type="ECO:0000259" key="13">
    <source>
        <dbReference type="PROSITE" id="PS50110"/>
    </source>
</evidence>
<dbReference type="PANTHER" id="PTHR45339">
    <property type="entry name" value="HYBRID SIGNAL TRANSDUCTION HISTIDINE KINASE J"/>
    <property type="match status" value="1"/>
</dbReference>
<dbReference type="Pfam" id="PF02518">
    <property type="entry name" value="HATPase_c"/>
    <property type="match status" value="1"/>
</dbReference>
<dbReference type="NCBIfam" id="TIGR00229">
    <property type="entry name" value="sensory_box"/>
    <property type="match status" value="1"/>
</dbReference>
<evidence type="ECO:0000256" key="5">
    <source>
        <dbReference type="ARBA" id="ARBA00022553"/>
    </source>
</evidence>